<dbReference type="RefSeq" id="XP_024585334.1">
    <property type="nucleotide sequence ID" value="XM_024720101.1"/>
</dbReference>
<name>A0A0P1B3X6_PLAHL</name>
<reference evidence="2" key="1">
    <citation type="submission" date="2014-09" db="EMBL/GenBank/DDBJ databases">
        <authorList>
            <person name="Sharma Rahul"/>
            <person name="Thines Marco"/>
        </authorList>
    </citation>
    <scope>NUCLEOTIDE SEQUENCE [LARGE SCALE GENOMIC DNA]</scope>
</reference>
<protein>
    <submittedName>
        <fullName evidence="1">Uncharacterized protein</fullName>
    </submittedName>
</protein>
<dbReference type="EMBL" id="CCYD01003042">
    <property type="protein sequence ID" value="CEG48965.1"/>
    <property type="molecule type" value="Genomic_DNA"/>
</dbReference>
<accession>A0A0P1B3X6</accession>
<evidence type="ECO:0000313" key="1">
    <source>
        <dbReference type="EMBL" id="CEG48965.1"/>
    </source>
</evidence>
<dbReference type="AlphaFoldDB" id="A0A0P1B3X6"/>
<keyword evidence="2" id="KW-1185">Reference proteome</keyword>
<sequence length="60" mass="6568">MYRVAHANDRSGTHLGKRDDLYVAIIEATDVAGLMVYQGALRRTLPCSQSLFQGFGGHCV</sequence>
<evidence type="ECO:0000313" key="2">
    <source>
        <dbReference type="Proteomes" id="UP000054928"/>
    </source>
</evidence>
<organism evidence="1 2">
    <name type="scientific">Plasmopara halstedii</name>
    <name type="common">Downy mildew of sunflower</name>
    <dbReference type="NCBI Taxonomy" id="4781"/>
    <lineage>
        <taxon>Eukaryota</taxon>
        <taxon>Sar</taxon>
        <taxon>Stramenopiles</taxon>
        <taxon>Oomycota</taxon>
        <taxon>Peronosporomycetes</taxon>
        <taxon>Peronosporales</taxon>
        <taxon>Peronosporaceae</taxon>
        <taxon>Plasmopara</taxon>
    </lineage>
</organism>
<dbReference type="GeneID" id="36401810"/>
<proteinExistence type="predicted"/>
<dbReference type="Proteomes" id="UP000054928">
    <property type="component" value="Unassembled WGS sequence"/>
</dbReference>